<dbReference type="KEGG" id="care:LT85_4217"/>
<evidence type="ECO:0000313" key="2">
    <source>
        <dbReference type="EMBL" id="AIY43375.1"/>
    </source>
</evidence>
<keyword evidence="3" id="KW-1185">Reference proteome</keyword>
<feature type="transmembrane region" description="Helical" evidence="1">
    <location>
        <begin position="27"/>
        <end position="53"/>
    </location>
</feature>
<dbReference type="EMBL" id="CP009962">
    <property type="protein sequence ID" value="AIY43375.1"/>
    <property type="molecule type" value="Genomic_DNA"/>
</dbReference>
<proteinExistence type="predicted"/>
<keyword evidence="1" id="KW-1133">Transmembrane helix</keyword>
<keyword evidence="1" id="KW-0472">Membrane</keyword>
<gene>
    <name evidence="2" type="ORF">LT85_4217</name>
</gene>
<evidence type="ECO:0000313" key="3">
    <source>
        <dbReference type="Proteomes" id="UP000030302"/>
    </source>
</evidence>
<organism evidence="2 3">
    <name type="scientific">Collimonas arenae</name>
    <dbReference type="NCBI Taxonomy" id="279058"/>
    <lineage>
        <taxon>Bacteria</taxon>
        <taxon>Pseudomonadati</taxon>
        <taxon>Pseudomonadota</taxon>
        <taxon>Betaproteobacteria</taxon>
        <taxon>Burkholderiales</taxon>
        <taxon>Oxalobacteraceae</taxon>
        <taxon>Collimonas</taxon>
    </lineage>
</organism>
<name>A0A0A1FI44_9BURK</name>
<sequence>MAPLPIAIAFVPVATLSGPVELEWKYLIPWLLMLSIAAPTLLTAVVVPLALYIV</sequence>
<dbReference type="HOGENOM" id="CLU_3042295_0_0_4"/>
<protein>
    <submittedName>
        <fullName evidence="2">Uncharacterized protein</fullName>
    </submittedName>
</protein>
<reference evidence="3" key="1">
    <citation type="journal article" date="2014" name="Soil Biol. Biochem.">
        <title>Structure and function of bacterial communities in ageing soils: Insights from the Mendocino ecological staircase.</title>
        <authorList>
            <person name="Uroz S."/>
            <person name="Tech J.J."/>
            <person name="Sawaya N.A."/>
            <person name="Frey-Klett P."/>
            <person name="Leveau J.H.J."/>
        </authorList>
    </citation>
    <scope>NUCLEOTIDE SEQUENCE [LARGE SCALE GENOMIC DNA]</scope>
    <source>
        <strain evidence="3">Cal35</strain>
    </source>
</reference>
<evidence type="ECO:0000256" key="1">
    <source>
        <dbReference type="SAM" id="Phobius"/>
    </source>
</evidence>
<dbReference type="AlphaFoldDB" id="A0A0A1FI44"/>
<accession>A0A0A1FI44</accession>
<keyword evidence="1" id="KW-0812">Transmembrane</keyword>
<dbReference type="Proteomes" id="UP000030302">
    <property type="component" value="Chromosome"/>
</dbReference>